<evidence type="ECO:0000313" key="2">
    <source>
        <dbReference type="EMBL" id="BBT17737.1"/>
    </source>
</evidence>
<keyword evidence="4" id="KW-0540">Nuclease</keyword>
<dbReference type="InterPro" id="IPR007409">
    <property type="entry name" value="Restrct_endonuc_type1_HsdR_N"/>
</dbReference>
<proteinExistence type="predicted"/>
<evidence type="ECO:0000313" key="3">
    <source>
        <dbReference type="EMBL" id="MDV3442366.1"/>
    </source>
</evidence>
<dbReference type="EMBL" id="WTFN01000185">
    <property type="protein sequence ID" value="MWK60240.1"/>
    <property type="molecule type" value="Genomic_DNA"/>
</dbReference>
<dbReference type="RefSeq" id="WP_074968891.1">
    <property type="nucleotide sequence ID" value="NZ_AP022213.1"/>
</dbReference>
<name>A0A1I0TGY9_9GAMM</name>
<protein>
    <submittedName>
        <fullName evidence="2 3">Endonuclease</fullName>
    </submittedName>
    <submittedName>
        <fullName evidence="4">Type I restriction endonuclease subunit R</fullName>
    </submittedName>
</protein>
<evidence type="ECO:0000313" key="5">
    <source>
        <dbReference type="Proteomes" id="UP000461288"/>
    </source>
</evidence>
<organism evidence="4 5">
    <name type="scientific">Metapseudomonas otitidis</name>
    <dbReference type="NCBI Taxonomy" id="319939"/>
    <lineage>
        <taxon>Bacteria</taxon>
        <taxon>Pseudomonadati</taxon>
        <taxon>Pseudomonadota</taxon>
        <taxon>Gammaproteobacteria</taxon>
        <taxon>Pseudomonadales</taxon>
        <taxon>Pseudomonadaceae</taxon>
        <taxon>Metapseudomonas</taxon>
    </lineage>
</organism>
<reference evidence="3 7" key="3">
    <citation type="submission" date="2023-10" db="EMBL/GenBank/DDBJ databases">
        <title>Pseudomonas otitidis isolated from a paediatric patient with cystic fibrosis in Chile.</title>
        <authorList>
            <person name="Amsteins-Romero L."/>
            <person name="Opazo-Capurro A."/>
            <person name="Matus-Kohler M."/>
            <person name="Gonzalez-Rocha G."/>
        </authorList>
    </citation>
    <scope>NUCLEOTIDE SEQUENCE [LARGE SCALE GENOMIC DNA]</scope>
    <source>
        <strain evidence="3 7">P-714</strain>
    </source>
</reference>
<dbReference type="AlphaFoldDB" id="A0A1I0TGY9"/>
<dbReference type="GO" id="GO:0003677">
    <property type="term" value="F:DNA binding"/>
    <property type="evidence" value="ECO:0007669"/>
    <property type="project" value="UniProtKB-KW"/>
</dbReference>
<gene>
    <name evidence="4" type="ORF">GO594_30085</name>
    <name evidence="3" type="ORF">R0G64_23445</name>
    <name evidence="2" type="ORF">WP8S17C03_37860</name>
</gene>
<dbReference type="EMBL" id="JAWJUL010000114">
    <property type="protein sequence ID" value="MDV3442366.1"/>
    <property type="molecule type" value="Genomic_DNA"/>
</dbReference>
<evidence type="ECO:0000313" key="6">
    <source>
        <dbReference type="Proteomes" id="UP000515591"/>
    </source>
</evidence>
<dbReference type="Pfam" id="PF04313">
    <property type="entry name" value="HSDR_N"/>
    <property type="match status" value="1"/>
</dbReference>
<accession>A0A1I0TGY9</accession>
<dbReference type="GO" id="GO:0009307">
    <property type="term" value="P:DNA restriction-modification system"/>
    <property type="evidence" value="ECO:0007669"/>
    <property type="project" value="UniProtKB-KW"/>
</dbReference>
<reference evidence="2 6" key="1">
    <citation type="submission" date="2019-12" db="EMBL/GenBank/DDBJ databases">
        <title>complete genome sequences of Pseudomonas otitidis str. WP8-S17-CRE-03 isolated from wastewater treatment plant effluent.</title>
        <authorList>
            <person name="Sekizuka T."/>
            <person name="Itokawa K."/>
            <person name="Yatsu K."/>
            <person name="Inamine Y."/>
            <person name="Kuroda M."/>
        </authorList>
    </citation>
    <scope>NUCLEOTIDE SEQUENCE [LARGE SCALE GENOMIC DNA]</scope>
    <source>
        <strain evidence="2 6">WP8-S17-CRE-03</strain>
    </source>
</reference>
<keyword evidence="7" id="KW-1185">Reference proteome</keyword>
<sequence>MQEFLSRINAHVEHVKKVAPHCSGEETTKQALILPLLDILGFSPYDPTKVRAEFASDFPGVKASERVDYALFSNGTPVMFIEAKAHSEKLNNHCPQLARYFNATPSVTMAVITNGQEWRFFTDLVEKNIMDEKPFLKIDLVEGPVHDFAHLYNFRHDEFQPDQLRTLAEENIYLHAFKKTISSSLREVDIDFVRYVAGRSNINRQLNARFLELITPLVRTAVERAVSEMVVSGLSAPSAPAPTLQQAQSEADVLTADNREIVDPDNPNIVTTAAEREVLRIVQELLGEEAEVVGKDNEGYYSCLYQGKTNRWLLRYWGDKKRPSVKFIVDLDQQQRAEINRAGLEIGAGDQVLIDKPENLRRIRGILADSLEFCRKDENFSRGRKSGE</sequence>
<reference evidence="4 5" key="2">
    <citation type="submission" date="2019-12" db="EMBL/GenBank/DDBJ databases">
        <title>Draft genome sequence of Pseudomonas otitidis recovered from a chicken carcass.</title>
        <authorList>
            <person name="Vieira T.R."/>
            <person name="Oliviera E.F.C."/>
            <person name="Silva N.M.V."/>
            <person name="Sambrano G.E."/>
            <person name="Cibulski S.P."/>
            <person name="Cardoso M.R.I."/>
        </authorList>
    </citation>
    <scope>NUCLEOTIDE SEQUENCE [LARGE SCALE GENOMIC DNA]</scope>
    <source>
        <strain evidence="4 5">25_K</strain>
    </source>
</reference>
<dbReference type="Gene3D" id="3.90.1570.30">
    <property type="match status" value="1"/>
</dbReference>
<dbReference type="Proteomes" id="UP000515591">
    <property type="component" value="Chromosome"/>
</dbReference>
<dbReference type="Proteomes" id="UP001273935">
    <property type="component" value="Unassembled WGS sequence"/>
</dbReference>
<evidence type="ECO:0000313" key="7">
    <source>
        <dbReference type="Proteomes" id="UP001273935"/>
    </source>
</evidence>
<evidence type="ECO:0000259" key="1">
    <source>
        <dbReference type="Pfam" id="PF04313"/>
    </source>
</evidence>
<keyword evidence="4" id="KW-0378">Hydrolase</keyword>
<dbReference type="GO" id="GO:0005524">
    <property type="term" value="F:ATP binding"/>
    <property type="evidence" value="ECO:0007669"/>
    <property type="project" value="UniProtKB-KW"/>
</dbReference>
<dbReference type="EMBL" id="AP022213">
    <property type="protein sequence ID" value="BBT17737.1"/>
    <property type="molecule type" value="Genomic_DNA"/>
</dbReference>
<feature type="domain" description="Restriction endonuclease type I HsdR N-terminal" evidence="1">
    <location>
        <begin position="63"/>
        <end position="127"/>
    </location>
</feature>
<evidence type="ECO:0000313" key="4">
    <source>
        <dbReference type="EMBL" id="MWK60240.1"/>
    </source>
</evidence>
<dbReference type="Proteomes" id="UP000461288">
    <property type="component" value="Unassembled WGS sequence"/>
</dbReference>
<dbReference type="GO" id="GO:0009035">
    <property type="term" value="F:type I site-specific deoxyribonuclease activity"/>
    <property type="evidence" value="ECO:0007669"/>
    <property type="project" value="UniProtKB-EC"/>
</dbReference>
<keyword evidence="4" id="KW-0255">Endonuclease</keyword>